<feature type="region of interest" description="Disordered" evidence="8">
    <location>
        <begin position="1"/>
        <end position="23"/>
    </location>
</feature>
<evidence type="ECO:0000256" key="3">
    <source>
        <dbReference type="ARBA" id="ARBA00012646"/>
    </source>
</evidence>
<dbReference type="Pfam" id="PF00328">
    <property type="entry name" value="His_Phos_2"/>
    <property type="match status" value="1"/>
</dbReference>
<feature type="non-terminal residue" evidence="10">
    <location>
        <position position="209"/>
    </location>
</feature>
<organism evidence="9 10">
    <name type="scientific">Python bivittatus</name>
    <name type="common">Burmese python</name>
    <name type="synonym">Python molurus bivittatus</name>
    <dbReference type="NCBI Taxonomy" id="176946"/>
    <lineage>
        <taxon>Eukaryota</taxon>
        <taxon>Metazoa</taxon>
        <taxon>Chordata</taxon>
        <taxon>Craniata</taxon>
        <taxon>Vertebrata</taxon>
        <taxon>Euteleostomi</taxon>
        <taxon>Lepidosauria</taxon>
        <taxon>Squamata</taxon>
        <taxon>Bifurcata</taxon>
        <taxon>Unidentata</taxon>
        <taxon>Episquamata</taxon>
        <taxon>Toxicofera</taxon>
        <taxon>Serpentes</taxon>
        <taxon>Henophidia</taxon>
        <taxon>Pythonidae</taxon>
        <taxon>Python</taxon>
    </lineage>
</organism>
<dbReference type="Proteomes" id="UP000695026">
    <property type="component" value="Unplaced"/>
</dbReference>
<feature type="non-terminal residue" evidence="10">
    <location>
        <position position="1"/>
    </location>
</feature>
<dbReference type="SUPFAM" id="SSF53254">
    <property type="entry name" value="Phosphoglycerate mutase-like"/>
    <property type="match status" value="1"/>
</dbReference>
<dbReference type="AlphaFoldDB" id="A0A9F2WKM3"/>
<evidence type="ECO:0000256" key="8">
    <source>
        <dbReference type="SAM" id="MobiDB-lite"/>
    </source>
</evidence>
<protein>
    <recommendedName>
        <fullName evidence="3">acid phosphatase</fullName>
        <ecNumber evidence="3">3.1.3.2</ecNumber>
    </recommendedName>
</protein>
<dbReference type="OrthoDB" id="258392at2759"/>
<proteinExistence type="inferred from homology"/>
<sequence>TFPQPTDEPVVPMEEMQSPTATAEQEIPEIMTLEFPETAIPEHQTLAKPVQQHKKHTWHQLLGRIFRHGDRSPVSTFPTNTVNEDVWPQGYGQLTKIGIQQQYELGKYLKARYKNFLSPSYKQKEIYVRSTDYDRTIMSAQANLAGLFPPSASEAWNRDIHWQPIPVHTVPLSEEKLLMYPNFHCPHFNELLQRVKGEATFRKTLKQYM</sequence>
<evidence type="ECO:0000256" key="6">
    <source>
        <dbReference type="ARBA" id="ARBA00023157"/>
    </source>
</evidence>
<dbReference type="Gene3D" id="3.40.50.1240">
    <property type="entry name" value="Phosphoglycerate mutase-like"/>
    <property type="match status" value="1"/>
</dbReference>
<accession>A0A9F2WKM3</accession>
<evidence type="ECO:0000256" key="1">
    <source>
        <dbReference type="ARBA" id="ARBA00000032"/>
    </source>
</evidence>
<keyword evidence="5" id="KW-0378">Hydrolase</keyword>
<gene>
    <name evidence="10" type="primary">LOC103049542</name>
</gene>
<dbReference type="InterPro" id="IPR029033">
    <property type="entry name" value="His_PPase_superfam"/>
</dbReference>
<keyword evidence="4" id="KW-0732">Signal</keyword>
<dbReference type="EC" id="3.1.3.2" evidence="3"/>
<keyword evidence="9" id="KW-1185">Reference proteome</keyword>
<keyword evidence="6" id="KW-1015">Disulfide bond</keyword>
<evidence type="ECO:0000256" key="2">
    <source>
        <dbReference type="ARBA" id="ARBA00005375"/>
    </source>
</evidence>
<dbReference type="RefSeq" id="XP_007444284.1">
    <property type="nucleotide sequence ID" value="XM_007444222.1"/>
</dbReference>
<comment type="catalytic activity">
    <reaction evidence="1">
        <text>a phosphate monoester + H2O = an alcohol + phosphate</text>
        <dbReference type="Rhea" id="RHEA:15017"/>
        <dbReference type="ChEBI" id="CHEBI:15377"/>
        <dbReference type="ChEBI" id="CHEBI:30879"/>
        <dbReference type="ChEBI" id="CHEBI:43474"/>
        <dbReference type="ChEBI" id="CHEBI:67140"/>
        <dbReference type="EC" id="3.1.3.2"/>
    </reaction>
</comment>
<reference evidence="10" key="1">
    <citation type="submission" date="2025-08" db="UniProtKB">
        <authorList>
            <consortium name="RefSeq"/>
        </authorList>
    </citation>
    <scope>IDENTIFICATION</scope>
    <source>
        <tissue evidence="10">Liver</tissue>
    </source>
</reference>
<name>A0A9F2WKM3_PYTBI</name>
<keyword evidence="7" id="KW-0325">Glycoprotein</keyword>
<dbReference type="PANTHER" id="PTHR11567:SF211">
    <property type="entry name" value="PROSTATIC ACID PHOSPHATASE"/>
    <property type="match status" value="1"/>
</dbReference>
<dbReference type="GeneID" id="103049542"/>
<dbReference type="OMA" id="ELAMNCF"/>
<evidence type="ECO:0000256" key="4">
    <source>
        <dbReference type="ARBA" id="ARBA00022729"/>
    </source>
</evidence>
<dbReference type="InterPro" id="IPR050645">
    <property type="entry name" value="Histidine_acid_phosphatase"/>
</dbReference>
<evidence type="ECO:0000313" key="10">
    <source>
        <dbReference type="RefSeq" id="XP_007444284.1"/>
    </source>
</evidence>
<comment type="similarity">
    <text evidence="2">Belongs to the histidine acid phosphatase family.</text>
</comment>
<dbReference type="PANTHER" id="PTHR11567">
    <property type="entry name" value="ACID PHOSPHATASE-RELATED"/>
    <property type="match status" value="1"/>
</dbReference>
<dbReference type="KEGG" id="pbi:103049542"/>
<dbReference type="CDD" id="cd07061">
    <property type="entry name" value="HP_HAP_like"/>
    <property type="match status" value="1"/>
</dbReference>
<evidence type="ECO:0000256" key="5">
    <source>
        <dbReference type="ARBA" id="ARBA00022801"/>
    </source>
</evidence>
<dbReference type="GO" id="GO:0003993">
    <property type="term" value="F:acid phosphatase activity"/>
    <property type="evidence" value="ECO:0007669"/>
    <property type="project" value="UniProtKB-EC"/>
</dbReference>
<evidence type="ECO:0000313" key="9">
    <source>
        <dbReference type="Proteomes" id="UP000695026"/>
    </source>
</evidence>
<dbReference type="GO" id="GO:0005886">
    <property type="term" value="C:plasma membrane"/>
    <property type="evidence" value="ECO:0007669"/>
    <property type="project" value="TreeGrafter"/>
</dbReference>
<dbReference type="InterPro" id="IPR000560">
    <property type="entry name" value="His_Pase_clade-2"/>
</dbReference>
<evidence type="ECO:0000256" key="7">
    <source>
        <dbReference type="ARBA" id="ARBA00023180"/>
    </source>
</evidence>